<dbReference type="RefSeq" id="WP_048570332.1">
    <property type="nucleotide sequence ID" value="NZ_LFVU01000024.1"/>
</dbReference>
<dbReference type="Proteomes" id="UP000036756">
    <property type="component" value="Unassembled WGS sequence"/>
</dbReference>
<gene>
    <name evidence="1" type="ORF">CLCY_4c02160</name>
</gene>
<dbReference type="AlphaFoldDB" id="A0A0J8DDC9"/>
<dbReference type="OrthoDB" id="10012859at2"/>
<dbReference type="EMBL" id="LFVU01000024">
    <property type="protein sequence ID" value="KMT22243.1"/>
    <property type="molecule type" value="Genomic_DNA"/>
</dbReference>
<dbReference type="STRING" id="1121307.CLCY_4c02160"/>
<organism evidence="1 2">
    <name type="scientific">Clostridium cylindrosporum DSM 605</name>
    <dbReference type="NCBI Taxonomy" id="1121307"/>
    <lineage>
        <taxon>Bacteria</taxon>
        <taxon>Bacillati</taxon>
        <taxon>Bacillota</taxon>
        <taxon>Clostridia</taxon>
        <taxon>Eubacteriales</taxon>
        <taxon>Clostridiaceae</taxon>
        <taxon>Clostridium</taxon>
    </lineage>
</organism>
<evidence type="ECO:0000313" key="1">
    <source>
        <dbReference type="EMBL" id="KMT22243.1"/>
    </source>
</evidence>
<accession>A0A0J8DDC9</accession>
<evidence type="ECO:0000313" key="2">
    <source>
        <dbReference type="Proteomes" id="UP000036756"/>
    </source>
</evidence>
<name>A0A0J8DDC9_CLOCY</name>
<protein>
    <submittedName>
        <fullName evidence="1">Uncharacterized protein</fullName>
    </submittedName>
</protein>
<dbReference type="PATRIC" id="fig|1121307.3.peg.1872"/>
<sequence length="230" mass="26974">MFYSIPKKLIVPAAYIDIEEFEINLSQYREVSQNELEDIKLSLEKMIGYLFTRAKGYKDYVTDEQLLDMHIQLLRGFIELSVDNIPCMKKIRTEGVQGLGLDDILLFHTNKFKDVYRVHYNTFQCDKYSTPPKRPISSDKLKIEMDSILEDFKVGFLKVVDMTRDLSPEQTMDLFVDGFRTIFMMLADNIPCLSVAKTQKIKGKTLDELLNEHIERFKRNYIRHKAMFGC</sequence>
<comment type="caution">
    <text evidence="1">The sequence shown here is derived from an EMBL/GenBank/DDBJ whole genome shotgun (WGS) entry which is preliminary data.</text>
</comment>
<keyword evidence="2" id="KW-1185">Reference proteome</keyword>
<proteinExistence type="predicted"/>
<reference evidence="1 2" key="1">
    <citation type="submission" date="2015-06" db="EMBL/GenBank/DDBJ databases">
        <title>Draft genome sequence of the purine-degrading Clostridium cylindrosporum HC-1 (DSM 605).</title>
        <authorList>
            <person name="Poehlein A."/>
            <person name="Schiel-Bengelsdorf B."/>
            <person name="Bengelsdorf F."/>
            <person name="Daniel R."/>
            <person name="Duerre P."/>
        </authorList>
    </citation>
    <scope>NUCLEOTIDE SEQUENCE [LARGE SCALE GENOMIC DNA]</scope>
    <source>
        <strain evidence="1 2">DSM 605</strain>
    </source>
</reference>